<gene>
    <name evidence="2" type="ordered locus">PGN_1361</name>
</gene>
<keyword evidence="1" id="KW-0812">Transmembrane</keyword>
<accession>B2RKI5</accession>
<dbReference type="AlphaFoldDB" id="B2RKI5"/>
<evidence type="ECO:0000256" key="1">
    <source>
        <dbReference type="SAM" id="Phobius"/>
    </source>
</evidence>
<dbReference type="BioCyc" id="PGIN431947:G1G2V-1547-MONOMER"/>
<sequence length="67" mass="7410">MKYKEAPAQFMAEPSGCLKHLIYYGSIIPILFVAEIHAFGEAIYGARMSSAQSAGQIKRKGKVRIHV</sequence>
<dbReference type="EMBL" id="AP009380">
    <property type="protein sequence ID" value="BAG33880.1"/>
    <property type="molecule type" value="Genomic_DNA"/>
</dbReference>
<keyword evidence="1" id="KW-0472">Membrane</keyword>
<dbReference type="Proteomes" id="UP000008842">
    <property type="component" value="Chromosome"/>
</dbReference>
<reference evidence="2 3" key="1">
    <citation type="journal article" date="2008" name="DNA Res.">
        <title>Determination of the genome sequence of Porphyromonas gingivalis strain ATCC 33277 and genomic comparison with strain W83 revealed extensive genome rearrangements in P. gingivalis.</title>
        <authorList>
            <person name="Naito M."/>
            <person name="Hirakawa H."/>
            <person name="Yamashita A."/>
            <person name="Ohara N."/>
            <person name="Shoji M."/>
            <person name="Yukitake H."/>
            <person name="Nakayama K."/>
            <person name="Toh H."/>
            <person name="Yoshimura F."/>
            <person name="Kuhara S."/>
            <person name="Hattori M."/>
            <person name="Hayashi T."/>
            <person name="Nakayama K."/>
        </authorList>
    </citation>
    <scope>NUCLEOTIDE SEQUENCE [LARGE SCALE GENOMIC DNA]</scope>
    <source>
        <strain evidence="3">ATCC 33277 / DSM 20709 / CIP 103683 / JCM 12257 / NCTC 11834 / 2561</strain>
    </source>
</reference>
<evidence type="ECO:0000313" key="2">
    <source>
        <dbReference type="EMBL" id="BAG33880.1"/>
    </source>
</evidence>
<proteinExistence type="predicted"/>
<protein>
    <submittedName>
        <fullName evidence="2">Uncharacterized protein</fullName>
    </submittedName>
</protein>
<dbReference type="KEGG" id="pgn:PGN_1361"/>
<organism evidence="2 3">
    <name type="scientific">Porphyromonas gingivalis (strain ATCC 33277 / DSM 20709 / CIP 103683 / JCM 12257 / NCTC 11834 / 2561)</name>
    <dbReference type="NCBI Taxonomy" id="431947"/>
    <lineage>
        <taxon>Bacteria</taxon>
        <taxon>Pseudomonadati</taxon>
        <taxon>Bacteroidota</taxon>
        <taxon>Bacteroidia</taxon>
        <taxon>Bacteroidales</taxon>
        <taxon>Porphyromonadaceae</taxon>
        <taxon>Porphyromonas</taxon>
    </lineage>
</organism>
<dbReference type="HOGENOM" id="CLU_2992812_0_0_10"/>
<evidence type="ECO:0000313" key="3">
    <source>
        <dbReference type="Proteomes" id="UP000008842"/>
    </source>
</evidence>
<keyword evidence="1" id="KW-1133">Transmembrane helix</keyword>
<name>B2RKI5_PORG3</name>
<feature type="transmembrane region" description="Helical" evidence="1">
    <location>
        <begin position="21"/>
        <end position="40"/>
    </location>
</feature>